<dbReference type="GO" id="GO:0005737">
    <property type="term" value="C:cytoplasm"/>
    <property type="evidence" value="ECO:0007669"/>
    <property type="project" value="UniProtKB-SubCell"/>
</dbReference>
<dbReference type="GO" id="GO:0006355">
    <property type="term" value="P:regulation of DNA-templated transcription"/>
    <property type="evidence" value="ECO:0007669"/>
    <property type="project" value="InterPro"/>
</dbReference>
<comment type="caution">
    <text evidence="15">The sequence shown here is derived from an EMBL/GenBank/DDBJ whole genome shotgun (WGS) entry which is preliminary data.</text>
</comment>
<evidence type="ECO:0000313" key="16">
    <source>
        <dbReference type="Proteomes" id="UP000266426"/>
    </source>
</evidence>
<feature type="active site" description="Nucleophile" evidence="13">
    <location>
        <position position="394"/>
    </location>
</feature>
<gene>
    <name evidence="15" type="primary">rsmB</name>
    <name evidence="15" type="ORF">C4541_08640</name>
</gene>
<name>A0A3A4QVV7_9BACT</name>
<dbReference type="InterPro" id="IPR035926">
    <property type="entry name" value="NusB-like_sf"/>
</dbReference>
<organism evidence="15 16">
    <name type="scientific">Candidatus Auribacter fodinae</name>
    <dbReference type="NCBI Taxonomy" id="2093366"/>
    <lineage>
        <taxon>Bacteria</taxon>
        <taxon>Pseudomonadati</taxon>
        <taxon>Candidatus Auribacterota</taxon>
        <taxon>Candidatus Auribacteria</taxon>
        <taxon>Candidatus Auribacterales</taxon>
        <taxon>Candidatus Auribacteraceae</taxon>
        <taxon>Candidatus Auribacter</taxon>
    </lineage>
</organism>
<accession>A0A3A4QVV7</accession>
<evidence type="ECO:0000256" key="8">
    <source>
        <dbReference type="ARBA" id="ARBA00022691"/>
    </source>
</evidence>
<dbReference type="NCBIfam" id="NF011494">
    <property type="entry name" value="PRK14902.1"/>
    <property type="match status" value="1"/>
</dbReference>
<evidence type="ECO:0000256" key="12">
    <source>
        <dbReference type="ARBA" id="ARBA00047283"/>
    </source>
</evidence>
<proteinExistence type="inferred from homology"/>
<dbReference type="NCBIfam" id="TIGR00563">
    <property type="entry name" value="rsmB"/>
    <property type="match status" value="1"/>
</dbReference>
<evidence type="ECO:0000256" key="10">
    <source>
        <dbReference type="ARBA" id="ARBA00030399"/>
    </source>
</evidence>
<feature type="domain" description="SAM-dependent MTase RsmB/NOP-type" evidence="14">
    <location>
        <begin position="179"/>
        <end position="443"/>
    </location>
</feature>
<keyword evidence="5" id="KW-0698">rRNA processing</keyword>
<dbReference type="AlphaFoldDB" id="A0A3A4QVV7"/>
<dbReference type="InterPro" id="IPR054728">
    <property type="entry name" value="RsmB-like_ferredoxin"/>
</dbReference>
<evidence type="ECO:0000256" key="3">
    <source>
        <dbReference type="ARBA" id="ARBA00012140"/>
    </source>
</evidence>
<keyword evidence="6 13" id="KW-0489">Methyltransferase</keyword>
<dbReference type="InterPro" id="IPR004573">
    <property type="entry name" value="rRNA_ssu_MeTfrase_B"/>
</dbReference>
<keyword evidence="9 13" id="KW-0694">RNA-binding</keyword>
<evidence type="ECO:0000256" key="13">
    <source>
        <dbReference type="PROSITE-ProRule" id="PRU01023"/>
    </source>
</evidence>
<evidence type="ECO:0000256" key="9">
    <source>
        <dbReference type="ARBA" id="ARBA00022884"/>
    </source>
</evidence>
<dbReference type="InterPro" id="IPR006027">
    <property type="entry name" value="NusB_RsmB_TIM44"/>
</dbReference>
<dbReference type="Pfam" id="PF01189">
    <property type="entry name" value="Methyltr_RsmB-F"/>
    <property type="match status" value="1"/>
</dbReference>
<dbReference type="Gene3D" id="3.30.70.1170">
    <property type="entry name" value="Sun protein, domain 3"/>
    <property type="match status" value="1"/>
</dbReference>
<comment type="catalytic activity">
    <reaction evidence="12">
        <text>cytidine(967) in 16S rRNA + S-adenosyl-L-methionine = 5-methylcytidine(967) in 16S rRNA + S-adenosyl-L-homocysteine + H(+)</text>
        <dbReference type="Rhea" id="RHEA:42748"/>
        <dbReference type="Rhea" id="RHEA-COMP:10219"/>
        <dbReference type="Rhea" id="RHEA-COMP:10220"/>
        <dbReference type="ChEBI" id="CHEBI:15378"/>
        <dbReference type="ChEBI" id="CHEBI:57856"/>
        <dbReference type="ChEBI" id="CHEBI:59789"/>
        <dbReference type="ChEBI" id="CHEBI:74483"/>
        <dbReference type="ChEBI" id="CHEBI:82748"/>
        <dbReference type="EC" id="2.1.1.176"/>
    </reaction>
</comment>
<keyword evidence="7 13" id="KW-0808">Transferase</keyword>
<sequence length="443" mass="48877">MSGKRSLNSLNSNPRFCAYTILNEFADDSIVTDGLGDTLSGYALSDDDKRLAYELVSGVIRHRDTLDTLITWYSTSKAKMSKQVRNLARIGIYQIKFCDRIPDFASVNETVNLANQCGQKKSSGFINALLRSIIRSPEIESQHKRGLSVVGHMAYKHSHPEWLIKRWLNQFDKERLKKICVFNNIKAPLVIRINPLKTSLKQQQALLSDAGISCEPSPIHPQCLRVYHAGNITLLPGYNEGFFFVQDDTPATLIDLMPVTADSRILDMCAAPGGKTCATALKLPGTNIIAIDKTSDKIALIQSSARRLGIDTISAFAADAASPESLNTVLGNSTFNRIIVDAPCSNTGVLRKRPEARWRLKPDDFKRLTKLQMRILETVSPYLTRGGLLLYMTCSIDAAENNQLVQKFTAGHPDYGVVVEHLHVPSSPASGDGGYAALITRID</sequence>
<evidence type="ECO:0000313" key="15">
    <source>
        <dbReference type="EMBL" id="RJP58085.1"/>
    </source>
</evidence>
<dbReference type="EC" id="2.1.1.176" evidence="3"/>
<evidence type="ECO:0000256" key="1">
    <source>
        <dbReference type="ARBA" id="ARBA00002724"/>
    </source>
</evidence>
<keyword evidence="4" id="KW-0963">Cytoplasm</keyword>
<dbReference type="Proteomes" id="UP000266426">
    <property type="component" value="Unassembled WGS sequence"/>
</dbReference>
<dbReference type="InterPro" id="IPR023267">
    <property type="entry name" value="RCMT"/>
</dbReference>
<dbReference type="InterPro" id="IPR001678">
    <property type="entry name" value="MeTrfase_RsmB-F_NOP2_dom"/>
</dbReference>
<evidence type="ECO:0000256" key="4">
    <source>
        <dbReference type="ARBA" id="ARBA00022490"/>
    </source>
</evidence>
<dbReference type="SUPFAM" id="SSF53335">
    <property type="entry name" value="S-adenosyl-L-methionine-dependent methyltransferases"/>
    <property type="match status" value="1"/>
</dbReference>
<evidence type="ECO:0000256" key="5">
    <source>
        <dbReference type="ARBA" id="ARBA00022552"/>
    </source>
</evidence>
<dbReference type="PANTHER" id="PTHR22807">
    <property type="entry name" value="NOP2 YEAST -RELATED NOL1/NOP2/FMU SUN DOMAIN-CONTAINING"/>
    <property type="match status" value="1"/>
</dbReference>
<evidence type="ECO:0000256" key="7">
    <source>
        <dbReference type="ARBA" id="ARBA00022679"/>
    </source>
</evidence>
<dbReference type="GO" id="GO:0008649">
    <property type="term" value="F:rRNA methyltransferase activity"/>
    <property type="evidence" value="ECO:0007669"/>
    <property type="project" value="InterPro"/>
</dbReference>
<dbReference type="Gene3D" id="3.40.50.150">
    <property type="entry name" value="Vaccinia Virus protein VP39"/>
    <property type="match status" value="1"/>
</dbReference>
<dbReference type="PRINTS" id="PR02008">
    <property type="entry name" value="RCMTFAMILY"/>
</dbReference>
<evidence type="ECO:0000256" key="2">
    <source>
        <dbReference type="ARBA" id="ARBA00004496"/>
    </source>
</evidence>
<feature type="binding site" evidence="13">
    <location>
        <position position="341"/>
    </location>
    <ligand>
        <name>S-adenosyl-L-methionine</name>
        <dbReference type="ChEBI" id="CHEBI:59789"/>
    </ligand>
</feature>
<comment type="function">
    <text evidence="1">Specifically methylates the cytosine at position 967 (m5C967) of 16S rRNA.</text>
</comment>
<dbReference type="EMBL" id="QZJZ01000071">
    <property type="protein sequence ID" value="RJP58085.1"/>
    <property type="molecule type" value="Genomic_DNA"/>
</dbReference>
<protein>
    <recommendedName>
        <fullName evidence="3">16S rRNA (cytosine(967)-C(5))-methyltransferase</fullName>
        <ecNumber evidence="3">2.1.1.176</ecNumber>
    </recommendedName>
    <alternativeName>
        <fullName evidence="10">16S rRNA m5C967 methyltransferase</fullName>
    </alternativeName>
    <alternativeName>
        <fullName evidence="11">rRNA (cytosine-C(5)-)-methyltransferase RsmB</fullName>
    </alternativeName>
</protein>
<dbReference type="CDD" id="cd02440">
    <property type="entry name" value="AdoMet_MTases"/>
    <property type="match status" value="1"/>
</dbReference>
<evidence type="ECO:0000259" key="14">
    <source>
        <dbReference type="PROSITE" id="PS51686"/>
    </source>
</evidence>
<dbReference type="InterPro" id="IPR029063">
    <property type="entry name" value="SAM-dependent_MTases_sf"/>
</dbReference>
<dbReference type="Pfam" id="PF22458">
    <property type="entry name" value="RsmF-B_ferredox"/>
    <property type="match status" value="1"/>
</dbReference>
<keyword evidence="8 13" id="KW-0949">S-adenosyl-L-methionine</keyword>
<dbReference type="GO" id="GO:0003723">
    <property type="term" value="F:RNA binding"/>
    <property type="evidence" value="ECO:0007669"/>
    <property type="project" value="UniProtKB-UniRule"/>
</dbReference>
<dbReference type="PROSITE" id="PS51686">
    <property type="entry name" value="SAM_MT_RSMB_NOP"/>
    <property type="match status" value="1"/>
</dbReference>
<evidence type="ECO:0000256" key="6">
    <source>
        <dbReference type="ARBA" id="ARBA00022603"/>
    </source>
</evidence>
<dbReference type="Gene3D" id="1.10.940.10">
    <property type="entry name" value="NusB-like"/>
    <property type="match status" value="1"/>
</dbReference>
<comment type="similarity">
    <text evidence="13">Belongs to the class I-like SAM-binding methyltransferase superfamily. RsmB/NOP family.</text>
</comment>
<evidence type="ECO:0000256" key="11">
    <source>
        <dbReference type="ARBA" id="ARBA00031088"/>
    </source>
</evidence>
<feature type="binding site" evidence="13">
    <location>
        <begin position="269"/>
        <end position="275"/>
    </location>
    <ligand>
        <name>S-adenosyl-L-methionine</name>
        <dbReference type="ChEBI" id="CHEBI:59789"/>
    </ligand>
</feature>
<dbReference type="PANTHER" id="PTHR22807:SF53">
    <property type="entry name" value="RIBOSOMAL RNA SMALL SUBUNIT METHYLTRANSFERASE B-RELATED"/>
    <property type="match status" value="1"/>
</dbReference>
<dbReference type="SUPFAM" id="SSF48013">
    <property type="entry name" value="NusB-like"/>
    <property type="match status" value="1"/>
</dbReference>
<feature type="binding site" evidence="13">
    <location>
        <position position="292"/>
    </location>
    <ligand>
        <name>S-adenosyl-L-methionine</name>
        <dbReference type="ChEBI" id="CHEBI:59789"/>
    </ligand>
</feature>
<feature type="binding site" evidence="13">
    <location>
        <position position="319"/>
    </location>
    <ligand>
        <name>S-adenosyl-L-methionine</name>
        <dbReference type="ChEBI" id="CHEBI:59789"/>
    </ligand>
</feature>
<dbReference type="Pfam" id="PF01029">
    <property type="entry name" value="NusB"/>
    <property type="match status" value="1"/>
</dbReference>
<comment type="subcellular location">
    <subcellularLocation>
        <location evidence="2">Cytoplasm</location>
    </subcellularLocation>
</comment>
<reference evidence="15 16" key="1">
    <citation type="journal article" date="2017" name="ISME J.">
        <title>Energy and carbon metabolisms in a deep terrestrial subsurface fluid microbial community.</title>
        <authorList>
            <person name="Momper L."/>
            <person name="Jungbluth S.P."/>
            <person name="Lee M.D."/>
            <person name="Amend J.P."/>
        </authorList>
    </citation>
    <scope>NUCLEOTIDE SEQUENCE [LARGE SCALE GENOMIC DNA]</scope>
    <source>
        <strain evidence="15">SURF_26</strain>
    </source>
</reference>
<dbReference type="InterPro" id="IPR049560">
    <property type="entry name" value="MeTrfase_RsmB-F_NOP2_cat"/>
</dbReference>